<protein>
    <submittedName>
        <fullName evidence="2">Uncharacterized protein</fullName>
    </submittedName>
</protein>
<keyword evidence="3" id="KW-1185">Reference proteome</keyword>
<keyword evidence="1" id="KW-0175">Coiled coil</keyword>
<evidence type="ECO:0000256" key="1">
    <source>
        <dbReference type="SAM" id="Coils"/>
    </source>
</evidence>
<gene>
    <name evidence="2" type="ORF">BSTOLATCC_MIC51215</name>
</gene>
<reference evidence="2" key="1">
    <citation type="submission" date="2021-09" db="EMBL/GenBank/DDBJ databases">
        <authorList>
            <consortium name="AG Swart"/>
            <person name="Singh M."/>
            <person name="Singh A."/>
            <person name="Seah K."/>
            <person name="Emmerich C."/>
        </authorList>
    </citation>
    <scope>NUCLEOTIDE SEQUENCE</scope>
    <source>
        <strain evidence="2">ATCC30299</strain>
    </source>
</reference>
<dbReference type="EMBL" id="CAJZBQ010000051">
    <property type="protein sequence ID" value="CAG9330634.1"/>
    <property type="molecule type" value="Genomic_DNA"/>
</dbReference>
<feature type="coiled-coil region" evidence="1">
    <location>
        <begin position="70"/>
        <end position="126"/>
    </location>
</feature>
<accession>A0AAU9JXC0</accession>
<organism evidence="2 3">
    <name type="scientific">Blepharisma stoltei</name>
    <dbReference type="NCBI Taxonomy" id="1481888"/>
    <lineage>
        <taxon>Eukaryota</taxon>
        <taxon>Sar</taxon>
        <taxon>Alveolata</taxon>
        <taxon>Ciliophora</taxon>
        <taxon>Postciliodesmatophora</taxon>
        <taxon>Heterotrichea</taxon>
        <taxon>Heterotrichida</taxon>
        <taxon>Blepharismidae</taxon>
        <taxon>Blepharisma</taxon>
    </lineage>
</organism>
<sequence length="305" mass="35943">MDFREFSIKINKINMDSIICKVKDCFEIAIEICFCRKHKFCEYHLMDHAVRERNGQFFDDFSLSTDRIALQFVQDQINLIEKEKKLLTEEAWNLTINIQEELQERLKKLDEGLEKYREELKKIINDAKSHGYNDFKHSKMVCDNGINKIRKNNPAENQKKTFPENHFHVQKISNKFCRQKSTRESFAVIVNQSLELESERLKNFVIISLYKRCLELEQNIYELEVVKTPLTAATTRESSELDPDSQVTFEIINAESKIIEQKEITPSEKVCTCIYCLTLSEFEIKSQEFGSDKYTHCLLNQNPNL</sequence>
<evidence type="ECO:0000313" key="3">
    <source>
        <dbReference type="Proteomes" id="UP001162131"/>
    </source>
</evidence>
<proteinExistence type="predicted"/>
<dbReference type="AlphaFoldDB" id="A0AAU9JXC0"/>
<evidence type="ECO:0000313" key="2">
    <source>
        <dbReference type="EMBL" id="CAG9330634.1"/>
    </source>
</evidence>
<name>A0AAU9JXC0_9CILI</name>
<comment type="caution">
    <text evidence="2">The sequence shown here is derived from an EMBL/GenBank/DDBJ whole genome shotgun (WGS) entry which is preliminary data.</text>
</comment>
<dbReference type="Proteomes" id="UP001162131">
    <property type="component" value="Unassembled WGS sequence"/>
</dbReference>